<evidence type="ECO:0000313" key="3">
    <source>
        <dbReference type="Proteomes" id="UP000327044"/>
    </source>
</evidence>
<dbReference type="GO" id="GO:0005615">
    <property type="term" value="C:extracellular space"/>
    <property type="evidence" value="ECO:0007669"/>
    <property type="project" value="TreeGrafter"/>
</dbReference>
<dbReference type="InParanoid" id="A0A5N4AIS3"/>
<dbReference type="PANTHER" id="PTHR11008:SF39">
    <property type="entry name" value="CIRCADIAN CLOCK-CONTROLLED PROTEIN-LIKE PROTEIN"/>
    <property type="match status" value="1"/>
</dbReference>
<accession>A0A5N4AIS3</accession>
<evidence type="ECO:0000313" key="2">
    <source>
        <dbReference type="EMBL" id="KAB0797250.1"/>
    </source>
</evidence>
<comment type="caution">
    <text evidence="2">The sequence shown here is derived from an EMBL/GenBank/DDBJ whole genome shotgun (WGS) entry which is preliminary data.</text>
</comment>
<dbReference type="EMBL" id="VVIM01000006">
    <property type="protein sequence ID" value="KAB0797250.1"/>
    <property type="molecule type" value="Genomic_DNA"/>
</dbReference>
<dbReference type="InterPro" id="IPR038606">
    <property type="entry name" value="To_sf"/>
</dbReference>
<proteinExistence type="predicted"/>
<keyword evidence="1" id="KW-0732">Signal</keyword>
<dbReference type="Proteomes" id="UP000327044">
    <property type="component" value="Unassembled WGS sequence"/>
</dbReference>
<dbReference type="Pfam" id="PF06585">
    <property type="entry name" value="JHBP"/>
    <property type="match status" value="1"/>
</dbReference>
<protein>
    <recommendedName>
        <fullName evidence="4">Haemolymph juvenile hormone binding protein</fullName>
    </recommendedName>
</protein>
<evidence type="ECO:0008006" key="4">
    <source>
        <dbReference type="Google" id="ProtNLM"/>
    </source>
</evidence>
<dbReference type="SMART" id="SM00700">
    <property type="entry name" value="JHBP"/>
    <property type="match status" value="1"/>
</dbReference>
<gene>
    <name evidence="2" type="ORF">PPYR_08244</name>
</gene>
<name>A0A5N4AIS3_PHOPY</name>
<organism evidence="2 3">
    <name type="scientific">Photinus pyralis</name>
    <name type="common">Common eastern firefly</name>
    <name type="synonym">Lampyris pyralis</name>
    <dbReference type="NCBI Taxonomy" id="7054"/>
    <lineage>
        <taxon>Eukaryota</taxon>
        <taxon>Metazoa</taxon>
        <taxon>Ecdysozoa</taxon>
        <taxon>Arthropoda</taxon>
        <taxon>Hexapoda</taxon>
        <taxon>Insecta</taxon>
        <taxon>Pterygota</taxon>
        <taxon>Neoptera</taxon>
        <taxon>Endopterygota</taxon>
        <taxon>Coleoptera</taxon>
        <taxon>Polyphaga</taxon>
        <taxon>Elateriformia</taxon>
        <taxon>Elateroidea</taxon>
        <taxon>Lampyridae</taxon>
        <taxon>Lampyrinae</taxon>
        <taxon>Photinus</taxon>
    </lineage>
</organism>
<sequence>MYASLSLISLFVLVNAQLEIPDYIHICHRSDPNVADCIKSSVELLRPRLKEGIPELNVPSLEPFYVPDYDFGKGSSSLKILLKNTVAYGASEFEIVKLKVNVPDLTFGIQVLIPLIKLEGDFDINAQIVIPFKGQGRYSINASRGFGDAILYAEPKDGNGEYHLHFQRLELKVNVSEFHIALASPNFSNSLLIQTADNIVNQHKELFLEILMPLMERQLSVILLDIANKITKNFKYEEVFPE</sequence>
<dbReference type="Gene3D" id="3.15.10.30">
    <property type="entry name" value="Haemolymph juvenile hormone binding protein"/>
    <property type="match status" value="1"/>
</dbReference>
<reference evidence="2 3" key="1">
    <citation type="journal article" date="2018" name="Elife">
        <title>Firefly genomes illuminate parallel origins of bioluminescence in beetles.</title>
        <authorList>
            <person name="Fallon T.R."/>
            <person name="Lower S.E."/>
            <person name="Chang C.H."/>
            <person name="Bessho-Uehara M."/>
            <person name="Martin G.J."/>
            <person name="Bewick A.J."/>
            <person name="Behringer M."/>
            <person name="Debat H.J."/>
            <person name="Wong I."/>
            <person name="Day J.C."/>
            <person name="Suvorov A."/>
            <person name="Silva C.J."/>
            <person name="Stanger-Hall K.F."/>
            <person name="Hall D.W."/>
            <person name="Schmitz R.J."/>
            <person name="Nelson D.R."/>
            <person name="Lewis S.M."/>
            <person name="Shigenobu S."/>
            <person name="Bybee S.M."/>
            <person name="Larracuente A.M."/>
            <person name="Oba Y."/>
            <person name="Weng J.K."/>
        </authorList>
    </citation>
    <scope>NUCLEOTIDE SEQUENCE [LARGE SCALE GENOMIC DNA]</scope>
    <source>
        <strain evidence="2">1611_PpyrPB1</strain>
        <tissue evidence="2">Whole body</tissue>
    </source>
</reference>
<feature type="chain" id="PRO_5024465541" description="Haemolymph juvenile hormone binding protein" evidence="1">
    <location>
        <begin position="17"/>
        <end position="242"/>
    </location>
</feature>
<dbReference type="InterPro" id="IPR010562">
    <property type="entry name" value="Haemolymph_juvenile_hormone-bd"/>
</dbReference>
<dbReference type="AlphaFoldDB" id="A0A5N4AIS3"/>
<dbReference type="OrthoDB" id="8185902at2759"/>
<dbReference type="PANTHER" id="PTHR11008">
    <property type="entry name" value="PROTEIN TAKEOUT-LIKE PROTEIN"/>
    <property type="match status" value="1"/>
</dbReference>
<evidence type="ECO:0000256" key="1">
    <source>
        <dbReference type="SAM" id="SignalP"/>
    </source>
</evidence>
<keyword evidence="3" id="KW-1185">Reference proteome</keyword>
<feature type="signal peptide" evidence="1">
    <location>
        <begin position="1"/>
        <end position="16"/>
    </location>
</feature>